<proteinExistence type="predicted"/>
<dbReference type="EMBL" id="HBUE01331942">
    <property type="protein sequence ID" value="CAG6593796.1"/>
    <property type="molecule type" value="Transcribed_RNA"/>
</dbReference>
<dbReference type="EMBL" id="HBUE01225222">
    <property type="protein sequence ID" value="CAG6541712.1"/>
    <property type="molecule type" value="Transcribed_RNA"/>
</dbReference>
<dbReference type="EMBL" id="HBUE01331935">
    <property type="protein sequence ID" value="CAG6593779.1"/>
    <property type="molecule type" value="Transcribed_RNA"/>
</dbReference>
<reference evidence="2" key="1">
    <citation type="submission" date="2021-05" db="EMBL/GenBank/DDBJ databases">
        <authorList>
            <person name="Alioto T."/>
            <person name="Alioto T."/>
            <person name="Gomez Garrido J."/>
        </authorList>
    </citation>
    <scope>NUCLEOTIDE SEQUENCE</scope>
</reference>
<dbReference type="EMBL" id="HBUE01225224">
    <property type="protein sequence ID" value="CAG6541718.1"/>
    <property type="molecule type" value="Transcribed_RNA"/>
</dbReference>
<dbReference type="EMBL" id="HBUE01331937">
    <property type="protein sequence ID" value="CAG6593783.1"/>
    <property type="molecule type" value="Transcribed_RNA"/>
</dbReference>
<dbReference type="EMBL" id="HBUE01225219">
    <property type="protein sequence ID" value="CAG6541706.1"/>
    <property type="molecule type" value="Transcribed_RNA"/>
</dbReference>
<organism evidence="2">
    <name type="scientific">Culex pipiens</name>
    <name type="common">House mosquito</name>
    <dbReference type="NCBI Taxonomy" id="7175"/>
    <lineage>
        <taxon>Eukaryota</taxon>
        <taxon>Metazoa</taxon>
        <taxon>Ecdysozoa</taxon>
        <taxon>Arthropoda</taxon>
        <taxon>Hexapoda</taxon>
        <taxon>Insecta</taxon>
        <taxon>Pterygota</taxon>
        <taxon>Neoptera</taxon>
        <taxon>Endopterygota</taxon>
        <taxon>Diptera</taxon>
        <taxon>Nematocera</taxon>
        <taxon>Culicoidea</taxon>
        <taxon>Culicidae</taxon>
        <taxon>Culicinae</taxon>
        <taxon>Culicini</taxon>
        <taxon>Culex</taxon>
        <taxon>Culex</taxon>
    </lineage>
</organism>
<evidence type="ECO:0000313" key="2">
    <source>
        <dbReference type="EMBL" id="CAG6541715.1"/>
    </source>
</evidence>
<dbReference type="EMBL" id="HBUE01331943">
    <property type="protein sequence ID" value="CAG6593799.1"/>
    <property type="molecule type" value="Transcribed_RNA"/>
</dbReference>
<keyword evidence="1" id="KW-0812">Transmembrane</keyword>
<dbReference type="AlphaFoldDB" id="A0A8D8HU43"/>
<feature type="transmembrane region" description="Helical" evidence="1">
    <location>
        <begin position="45"/>
        <end position="66"/>
    </location>
</feature>
<dbReference type="EMBL" id="HBUE01331941">
    <property type="protein sequence ID" value="CAG6593794.1"/>
    <property type="molecule type" value="Transcribed_RNA"/>
</dbReference>
<dbReference type="EMBL" id="HBUE01225221">
    <property type="protein sequence ID" value="CAG6541710.1"/>
    <property type="molecule type" value="Transcribed_RNA"/>
</dbReference>
<dbReference type="EMBL" id="HBUE01225226">
    <property type="protein sequence ID" value="CAG6541723.1"/>
    <property type="molecule type" value="Transcribed_RNA"/>
</dbReference>
<dbReference type="EMBL" id="HBUE01225227">
    <property type="protein sequence ID" value="CAG6541726.1"/>
    <property type="molecule type" value="Transcribed_RNA"/>
</dbReference>
<dbReference type="EMBL" id="HBUE01331939">
    <property type="protein sequence ID" value="CAG6593788.1"/>
    <property type="molecule type" value="Transcribed_RNA"/>
</dbReference>
<evidence type="ECO:0000256" key="1">
    <source>
        <dbReference type="SAM" id="Phobius"/>
    </source>
</evidence>
<keyword evidence="1" id="KW-1133">Transmembrane helix</keyword>
<keyword evidence="1" id="KW-0472">Membrane</keyword>
<dbReference type="EMBL" id="HBUE01331938">
    <property type="protein sequence ID" value="CAG6593785.1"/>
    <property type="molecule type" value="Transcribed_RNA"/>
</dbReference>
<dbReference type="EMBL" id="HBUE01225223">
    <property type="protein sequence ID" value="CAG6541715.1"/>
    <property type="molecule type" value="Transcribed_RNA"/>
</dbReference>
<sequence>MLEVAVATSQSIQLWSSTSSPSPDFAGECTTLISAFINLNNNELIFFRFFFFFSGLYLLVSCVAAAKSTFTLGVAAFSASARAADWKRDDFCTYFACREQN</sequence>
<protein>
    <submittedName>
        <fullName evidence="2">(northern house mosquito) hypothetical protein</fullName>
    </submittedName>
</protein>
<dbReference type="EMBL" id="HBUE01225225">
    <property type="protein sequence ID" value="CAG6541721.1"/>
    <property type="molecule type" value="Transcribed_RNA"/>
</dbReference>
<dbReference type="EMBL" id="HBUE01331940">
    <property type="protein sequence ID" value="CAG6593791.1"/>
    <property type="molecule type" value="Transcribed_RNA"/>
</dbReference>
<name>A0A8D8HU43_CULPI</name>
<accession>A0A8D8HU43</accession>